<keyword evidence="1" id="KW-0472">Membrane</keyword>
<name>A0AAD9Q975_ACRCE</name>
<dbReference type="EMBL" id="JARQWQ010000054">
    <property type="protein sequence ID" value="KAK2556701.1"/>
    <property type="molecule type" value="Genomic_DNA"/>
</dbReference>
<evidence type="ECO:0000256" key="1">
    <source>
        <dbReference type="SAM" id="Phobius"/>
    </source>
</evidence>
<dbReference type="AlphaFoldDB" id="A0AAD9Q975"/>
<evidence type="ECO:0000313" key="3">
    <source>
        <dbReference type="Proteomes" id="UP001249851"/>
    </source>
</evidence>
<gene>
    <name evidence="2" type="ORF">P5673_021254</name>
</gene>
<reference evidence="2" key="2">
    <citation type="journal article" date="2023" name="Science">
        <title>Genomic signatures of disease resistance in endangered staghorn corals.</title>
        <authorList>
            <person name="Vollmer S.V."/>
            <person name="Selwyn J.D."/>
            <person name="Despard B.A."/>
            <person name="Roesel C.L."/>
        </authorList>
    </citation>
    <scope>NUCLEOTIDE SEQUENCE</scope>
    <source>
        <strain evidence="2">K2</strain>
    </source>
</reference>
<accession>A0AAD9Q975</accession>
<keyword evidence="3" id="KW-1185">Reference proteome</keyword>
<keyword evidence="1" id="KW-0812">Transmembrane</keyword>
<comment type="caution">
    <text evidence="2">The sequence shown here is derived from an EMBL/GenBank/DDBJ whole genome shotgun (WGS) entry which is preliminary data.</text>
</comment>
<organism evidence="2 3">
    <name type="scientific">Acropora cervicornis</name>
    <name type="common">Staghorn coral</name>
    <dbReference type="NCBI Taxonomy" id="6130"/>
    <lineage>
        <taxon>Eukaryota</taxon>
        <taxon>Metazoa</taxon>
        <taxon>Cnidaria</taxon>
        <taxon>Anthozoa</taxon>
        <taxon>Hexacorallia</taxon>
        <taxon>Scleractinia</taxon>
        <taxon>Astrocoeniina</taxon>
        <taxon>Acroporidae</taxon>
        <taxon>Acropora</taxon>
    </lineage>
</organism>
<evidence type="ECO:0000313" key="2">
    <source>
        <dbReference type="EMBL" id="KAK2556701.1"/>
    </source>
</evidence>
<protein>
    <submittedName>
        <fullName evidence="2">Uncharacterized protein</fullName>
    </submittedName>
</protein>
<keyword evidence="1" id="KW-1133">Transmembrane helix</keyword>
<reference evidence="2" key="1">
    <citation type="journal article" date="2023" name="G3 (Bethesda)">
        <title>Whole genome assembly and annotation of the endangered Caribbean coral Acropora cervicornis.</title>
        <authorList>
            <person name="Selwyn J.D."/>
            <person name="Vollmer S.V."/>
        </authorList>
    </citation>
    <scope>NUCLEOTIDE SEQUENCE</scope>
    <source>
        <strain evidence="2">K2</strain>
    </source>
</reference>
<proteinExistence type="predicted"/>
<feature type="transmembrane region" description="Helical" evidence="1">
    <location>
        <begin position="23"/>
        <end position="47"/>
    </location>
</feature>
<dbReference type="Proteomes" id="UP001249851">
    <property type="component" value="Unassembled WGS sequence"/>
</dbReference>
<sequence>MNYILLKTVHIVLKPLLSEIHEILMVTPYFLVGKFEILFTVLSRFALWPQNQKRKNKKQREKKDDAPREVRLLMSGFTVVEHSNCKFC</sequence>